<protein>
    <submittedName>
        <fullName evidence="1">Uncharacterized protein</fullName>
    </submittedName>
</protein>
<reference evidence="1 2" key="1">
    <citation type="submission" date="2014-08" db="EMBL/GenBank/DDBJ databases">
        <authorList>
            <person name="Chen Y.-H."/>
        </authorList>
    </citation>
    <scope>NUCLEOTIDE SEQUENCE [LARGE SCALE GENOMIC DNA]</scope>
</reference>
<name>A0A0T7GX65_NEOGA</name>
<evidence type="ECO:0000313" key="2">
    <source>
        <dbReference type="Proteomes" id="UP000039660"/>
    </source>
</evidence>
<gene>
    <name evidence="1" type="ORF">NGAL_HAMBI1189_41920</name>
</gene>
<dbReference type="Proteomes" id="UP000039660">
    <property type="component" value="Unassembled WGS sequence"/>
</dbReference>
<evidence type="ECO:0000313" key="1">
    <source>
        <dbReference type="EMBL" id="CDZ51884.1"/>
    </source>
</evidence>
<accession>A0A0T7GX65</accession>
<dbReference type="EMBL" id="CCRK01000011">
    <property type="protein sequence ID" value="CDZ51884.1"/>
    <property type="molecule type" value="Genomic_DNA"/>
</dbReference>
<organism evidence="1 2">
    <name type="scientific">Neorhizobium galegae bv. officinalis</name>
    <dbReference type="NCBI Taxonomy" id="323656"/>
    <lineage>
        <taxon>Bacteria</taxon>
        <taxon>Pseudomonadati</taxon>
        <taxon>Pseudomonadota</taxon>
        <taxon>Alphaproteobacteria</taxon>
        <taxon>Hyphomicrobiales</taxon>
        <taxon>Rhizobiaceae</taxon>
        <taxon>Rhizobium/Agrobacterium group</taxon>
        <taxon>Neorhizobium</taxon>
    </lineage>
</organism>
<proteinExistence type="predicted"/>
<dbReference type="AlphaFoldDB" id="A0A0T7GX65"/>
<sequence length="51" mass="5717">MEERLFANEIENRVSMPLEPLVDEANHQGKCPGRNLRLSPVTTTIGRLGLL</sequence>